<dbReference type="InterPro" id="IPR016024">
    <property type="entry name" value="ARM-type_fold"/>
</dbReference>
<keyword evidence="2" id="KW-1185">Reference proteome</keyword>
<dbReference type="SUPFAM" id="SSF48371">
    <property type="entry name" value="ARM repeat"/>
    <property type="match status" value="1"/>
</dbReference>
<sequence>MSGYWQPRTHSAAQAPIHTQPSRIILLAIGLAAGCAIAPTVHGYTKESPEVRAMVDKGKKFLEANTQEQRLGGRCLIALVFIKEGQKDHRLVQEALKACQVAAAQGHADDVYSNGLAIIFLSDLDAKAHQKELQFFMAAMLKRQKQHGGWGYDGRASGDTSQSQYGCLGFWEAYQRGVPISTSSIDGVARWLINTQDPSGAWGYQGIVGAPGQLKEQTEVTCSMVSAAMGSLLICADLVGILEPGAKAKEESGLPSLVKIKSERDSSRPRLSGSTINRQNLLEAVARGDAWMEKNYEVEIERYTSYYLYALERYKSLQAILEGSDDPEPEWYNNGVKHLMSTQGQDGSWETGCGFECDTAFSILFLIRSMESALGSLGEGAALAGRGIPRDLSKVKLRGGQLVESQSKANIASFLDNLDEDKLADMDQVISGKSELVIGEVDEKTIRQLKQMVRGDQPAARIVAVKALAQTGDFDHVPTMLYALASPDPRLAIEARDGLRFISRRFTGFGLKDKFTREEQLEAVDKWVKWYHGVRPGVPVVLE</sequence>
<dbReference type="EMBL" id="JAMXLR010000038">
    <property type="protein sequence ID" value="MCO6044711.1"/>
    <property type="molecule type" value="Genomic_DNA"/>
</dbReference>
<dbReference type="InterPro" id="IPR011989">
    <property type="entry name" value="ARM-like"/>
</dbReference>
<dbReference type="Gene3D" id="1.25.10.10">
    <property type="entry name" value="Leucine-rich Repeat Variant"/>
    <property type="match status" value="1"/>
</dbReference>
<gene>
    <name evidence="1" type="ORF">NG895_12410</name>
</gene>
<name>A0A9X2JGG7_9BACT</name>
<dbReference type="SUPFAM" id="SSF48239">
    <property type="entry name" value="Terpenoid cyclases/Protein prenyltransferases"/>
    <property type="match status" value="1"/>
</dbReference>
<dbReference type="RefSeq" id="WP_252852827.1">
    <property type="nucleotide sequence ID" value="NZ_JAMXLR010000038.1"/>
</dbReference>
<evidence type="ECO:0000313" key="1">
    <source>
        <dbReference type="EMBL" id="MCO6044711.1"/>
    </source>
</evidence>
<comment type="caution">
    <text evidence="1">The sequence shown here is derived from an EMBL/GenBank/DDBJ whole genome shotgun (WGS) entry which is preliminary data.</text>
</comment>
<dbReference type="Proteomes" id="UP001155241">
    <property type="component" value="Unassembled WGS sequence"/>
</dbReference>
<accession>A0A9X2JGG7</accession>
<evidence type="ECO:0000313" key="2">
    <source>
        <dbReference type="Proteomes" id="UP001155241"/>
    </source>
</evidence>
<evidence type="ECO:0008006" key="3">
    <source>
        <dbReference type="Google" id="ProtNLM"/>
    </source>
</evidence>
<dbReference type="Gene3D" id="1.50.10.20">
    <property type="match status" value="1"/>
</dbReference>
<dbReference type="AlphaFoldDB" id="A0A9X2JGG7"/>
<dbReference type="InterPro" id="IPR008930">
    <property type="entry name" value="Terpenoid_cyclase/PrenylTrfase"/>
</dbReference>
<proteinExistence type="predicted"/>
<organism evidence="1 2">
    <name type="scientific">Aeoliella straminimaris</name>
    <dbReference type="NCBI Taxonomy" id="2954799"/>
    <lineage>
        <taxon>Bacteria</taxon>
        <taxon>Pseudomonadati</taxon>
        <taxon>Planctomycetota</taxon>
        <taxon>Planctomycetia</taxon>
        <taxon>Pirellulales</taxon>
        <taxon>Lacipirellulaceae</taxon>
        <taxon>Aeoliella</taxon>
    </lineage>
</organism>
<protein>
    <recommendedName>
        <fullName evidence="3">Squalene cyclase C-terminal domain-containing protein</fullName>
    </recommendedName>
</protein>
<reference evidence="1" key="1">
    <citation type="submission" date="2022-06" db="EMBL/GenBank/DDBJ databases">
        <title>Aeoliella straminimaris, a novel planctomycete from sediments.</title>
        <authorList>
            <person name="Vitorino I.R."/>
            <person name="Lage O.M."/>
        </authorList>
    </citation>
    <scope>NUCLEOTIDE SEQUENCE</scope>
    <source>
        <strain evidence="1">ICT_H6.2</strain>
    </source>
</reference>